<evidence type="ECO:0000313" key="2">
    <source>
        <dbReference type="EMBL" id="BAL79537.1"/>
    </source>
</evidence>
<name>A0AAI8QEK7_9BRAD</name>
<accession>A0AAI8QEK7</accession>
<feature type="signal peptide" evidence="1">
    <location>
        <begin position="1"/>
        <end position="25"/>
    </location>
</feature>
<evidence type="ECO:0000313" key="3">
    <source>
        <dbReference type="Proteomes" id="UP000007886"/>
    </source>
</evidence>
<sequence length="163" mass="17135">MNRRTLTRLAGATLGLIAASQPARADMIARYECSTAGFYSQEPIGDRPDHNLVAQDYVCVGVDGLLKGAVYSASNAVEWDGPKATIVFGGGVHRIPGGRLVTQLIEGTAHLVMKDGKPVGVESSGRAAIKFASGPFAGLSGKSVRFVTTPVSPIRFNLEFTAD</sequence>
<dbReference type="KEGG" id="brs:S23_63500"/>
<keyword evidence="3" id="KW-1185">Reference proteome</keyword>
<reference evidence="2 3" key="1">
    <citation type="journal article" date="2012" name="Microbes Environ.">
        <title>Complete genome sequence of Bradyrhizobium sp. S23321: insights into symbiosis evolution in soil oligotrophs.</title>
        <authorList>
            <person name="Okubo T."/>
            <person name="Tsukui T."/>
            <person name="Maita H."/>
            <person name="Okamoto S."/>
            <person name="Oshima K."/>
            <person name="Fujisawa T."/>
            <person name="Saito A."/>
            <person name="Futamata H."/>
            <person name="Hattori R."/>
            <person name="Shimomura Y."/>
            <person name="Haruta S."/>
            <person name="Morimoto S."/>
            <person name="Wang Y."/>
            <person name="Sakai Y."/>
            <person name="Hattori M."/>
            <person name="Aizawa S."/>
            <person name="Nagashima K.V.P."/>
            <person name="Masuda S."/>
            <person name="Hattori T."/>
            <person name="Yamashita A."/>
            <person name="Bao Z."/>
            <person name="Hayatsu M."/>
            <person name="Kajiya-Kanegae H."/>
            <person name="Yoshinaga I."/>
            <person name="Sakamoto K."/>
            <person name="Toyota K."/>
            <person name="Nakao M."/>
            <person name="Kohara M."/>
            <person name="Anda M."/>
            <person name="Niwa R."/>
            <person name="Jung-Hwan P."/>
            <person name="Sameshima-Saito R."/>
            <person name="Tokuda S."/>
            <person name="Yamamoto S."/>
            <person name="Yamamoto S."/>
            <person name="Yokoyama T."/>
            <person name="Akutsu T."/>
            <person name="Nakamura Y."/>
            <person name="Nakahira-Yanaka Y."/>
            <person name="Takada Hoshino Y."/>
            <person name="Hirakawa H."/>
            <person name="Mitsui H."/>
            <person name="Terasawa K."/>
            <person name="Itakura M."/>
            <person name="Sato S."/>
            <person name="Ikeda-Ohtsubo W."/>
            <person name="Sakakura N."/>
            <person name="Kaminuma E."/>
            <person name="Minamisawa K."/>
        </authorList>
    </citation>
    <scope>NUCLEOTIDE SEQUENCE [LARGE SCALE GENOMIC DNA]</scope>
    <source>
        <strain evidence="2 3">S23321</strain>
    </source>
</reference>
<feature type="chain" id="PRO_5042534903" description="DUF992 domain-containing protein" evidence="1">
    <location>
        <begin position="26"/>
        <end position="163"/>
    </location>
</feature>
<evidence type="ECO:0000256" key="1">
    <source>
        <dbReference type="SAM" id="SignalP"/>
    </source>
</evidence>
<dbReference type="Proteomes" id="UP000007886">
    <property type="component" value="Chromosome"/>
</dbReference>
<dbReference type="AlphaFoldDB" id="A0AAI8QEK7"/>
<protein>
    <recommendedName>
        <fullName evidence="4">DUF992 domain-containing protein</fullName>
    </recommendedName>
</protein>
<evidence type="ECO:0008006" key="4">
    <source>
        <dbReference type="Google" id="ProtNLM"/>
    </source>
</evidence>
<keyword evidence="1" id="KW-0732">Signal</keyword>
<dbReference type="RefSeq" id="WP_015688797.1">
    <property type="nucleotide sequence ID" value="NC_017082.1"/>
</dbReference>
<dbReference type="EMBL" id="AP012279">
    <property type="protein sequence ID" value="BAL79537.1"/>
    <property type="molecule type" value="Genomic_DNA"/>
</dbReference>
<gene>
    <name evidence="2" type="ORF">S23_63500</name>
</gene>
<proteinExistence type="predicted"/>
<organism evidence="2 3">
    <name type="scientific">Bradyrhizobium cosmicum</name>
    <dbReference type="NCBI Taxonomy" id="1404864"/>
    <lineage>
        <taxon>Bacteria</taxon>
        <taxon>Pseudomonadati</taxon>
        <taxon>Pseudomonadota</taxon>
        <taxon>Alphaproteobacteria</taxon>
        <taxon>Hyphomicrobiales</taxon>
        <taxon>Nitrobacteraceae</taxon>
        <taxon>Bradyrhizobium</taxon>
    </lineage>
</organism>